<dbReference type="EMBL" id="CP064946">
    <property type="protein sequence ID" value="QPH49623.1"/>
    <property type="molecule type" value="Genomic_DNA"/>
</dbReference>
<dbReference type="Proteomes" id="UP000594430">
    <property type="component" value="Chromosome"/>
</dbReference>
<proteinExistence type="predicted"/>
<organism evidence="1 2">
    <name type="scientific">Pseudomonas fulva</name>
    <dbReference type="NCBI Taxonomy" id="47880"/>
    <lineage>
        <taxon>Bacteria</taxon>
        <taxon>Pseudomonadati</taxon>
        <taxon>Pseudomonadota</taxon>
        <taxon>Gammaproteobacteria</taxon>
        <taxon>Pseudomonadales</taxon>
        <taxon>Pseudomonadaceae</taxon>
        <taxon>Pseudomonas</taxon>
    </lineage>
</organism>
<name>A0A7S9Q820_9PSED</name>
<sequence>MSNNYSVWRNGNSLVLVDKTISESCRLDMLNIQLAAYLAACNGGVSGVDGDSWLKEYIRVQSGFGCTLATLRSQTTPMVPVAAFRPWTMLCDSLLQATPHHLREAVAQCLEACASSETCDNRIGGRCDLGDPLGDTCLNHAHAEVRLVLPDYSIISTQLNLGSRAPLDTDWLWQSFDPPAVQACWQFQGQYLIDSRRMNLIGPGLAKKLQAKLALHRSEVSVQEPNHD</sequence>
<accession>A0A7S9Q820</accession>
<evidence type="ECO:0000313" key="2">
    <source>
        <dbReference type="Proteomes" id="UP000594430"/>
    </source>
</evidence>
<gene>
    <name evidence="1" type="ORF">IZU98_02515</name>
</gene>
<evidence type="ECO:0000313" key="1">
    <source>
        <dbReference type="EMBL" id="QPH49623.1"/>
    </source>
</evidence>
<dbReference type="RefSeq" id="WP_196110340.1">
    <property type="nucleotide sequence ID" value="NZ_CP064943.1"/>
</dbReference>
<dbReference type="AlphaFoldDB" id="A0A7S9Q820"/>
<reference evidence="1 2" key="1">
    <citation type="submission" date="2020-11" db="EMBL/GenBank/DDBJ databases">
        <title>Pseudomonas fulva producing VIM-24.</title>
        <authorList>
            <person name="Liu S."/>
        </authorList>
    </citation>
    <scope>NUCLEOTIDE SEQUENCE [LARGE SCALE GENOMIC DNA]</scope>
    <source>
        <strain evidence="1 2">ZDHY414</strain>
    </source>
</reference>
<protein>
    <submittedName>
        <fullName evidence="1">Uncharacterized protein</fullName>
    </submittedName>
</protein>